<keyword evidence="1" id="KW-0245">EGF-like domain</keyword>
<name>A0A914H991_GLORO</name>
<dbReference type="AlphaFoldDB" id="A0A914H991"/>
<dbReference type="PROSITE" id="PS50026">
    <property type="entry name" value="EGF_3"/>
    <property type="match status" value="1"/>
</dbReference>
<reference evidence="4" key="1">
    <citation type="submission" date="2022-11" db="UniProtKB">
        <authorList>
            <consortium name="WormBaseParasite"/>
        </authorList>
    </citation>
    <scope>IDENTIFICATION</scope>
</reference>
<comment type="caution">
    <text evidence="1">Lacks conserved residue(s) required for the propagation of feature annotation.</text>
</comment>
<evidence type="ECO:0000256" key="1">
    <source>
        <dbReference type="PROSITE-ProRule" id="PRU00076"/>
    </source>
</evidence>
<dbReference type="WBParaSite" id="Gr19_v10_g14954.t1">
    <property type="protein sequence ID" value="Gr19_v10_g14954.t1"/>
    <property type="gene ID" value="Gr19_v10_g14954"/>
</dbReference>
<feature type="domain" description="EGF-like" evidence="2">
    <location>
        <begin position="21"/>
        <end position="57"/>
    </location>
</feature>
<sequence length="179" mass="20397">MCVLSRRAHGYEFSYPYPSVLKNKCDAENLCQNGGYPSPRLCTECFCPENYGGNHCEELQGDVECNNKMDGIRELDADWQTRTLDTEIFCWSKPRCLCIWIITPKDGKKLRIQLKRLEIEARGARLCCPDAIAQMALSQNLIEAEEPGTDIFISARLGYSRSPVKFELTYETGQRSPDK</sequence>
<organism evidence="3 4">
    <name type="scientific">Globodera rostochiensis</name>
    <name type="common">Golden nematode worm</name>
    <name type="synonym">Heterodera rostochiensis</name>
    <dbReference type="NCBI Taxonomy" id="31243"/>
    <lineage>
        <taxon>Eukaryota</taxon>
        <taxon>Metazoa</taxon>
        <taxon>Ecdysozoa</taxon>
        <taxon>Nematoda</taxon>
        <taxon>Chromadorea</taxon>
        <taxon>Rhabditida</taxon>
        <taxon>Tylenchina</taxon>
        <taxon>Tylenchomorpha</taxon>
        <taxon>Tylenchoidea</taxon>
        <taxon>Heteroderidae</taxon>
        <taxon>Heteroderinae</taxon>
        <taxon>Globodera</taxon>
    </lineage>
</organism>
<accession>A0A914H991</accession>
<dbReference type="Proteomes" id="UP000887572">
    <property type="component" value="Unplaced"/>
</dbReference>
<dbReference type="InterPro" id="IPR000742">
    <property type="entry name" value="EGF"/>
</dbReference>
<keyword evidence="3" id="KW-1185">Reference proteome</keyword>
<protein>
    <submittedName>
        <fullName evidence="4">EGF-like domain-containing protein</fullName>
    </submittedName>
</protein>
<keyword evidence="1" id="KW-1015">Disulfide bond</keyword>
<evidence type="ECO:0000259" key="2">
    <source>
        <dbReference type="PROSITE" id="PS50026"/>
    </source>
</evidence>
<evidence type="ECO:0000313" key="4">
    <source>
        <dbReference type="WBParaSite" id="Gr19_v10_g14954.t1"/>
    </source>
</evidence>
<proteinExistence type="predicted"/>
<dbReference type="PROSITE" id="PS00022">
    <property type="entry name" value="EGF_1"/>
    <property type="match status" value="1"/>
</dbReference>
<feature type="disulfide bond" evidence="1">
    <location>
        <begin position="47"/>
        <end position="56"/>
    </location>
</feature>
<evidence type="ECO:0000313" key="3">
    <source>
        <dbReference type="Proteomes" id="UP000887572"/>
    </source>
</evidence>